<comment type="function">
    <text evidence="1">Probable mitochondrial mRNA stabilization factor.</text>
</comment>
<name>A0A9W8N3C2_9PEZI</name>
<evidence type="ECO:0000256" key="4">
    <source>
        <dbReference type="ARBA" id="ARBA00022792"/>
    </source>
</evidence>
<sequence>MGLDALSLLDLRKLDPSPALGPNLFMLFGTARSERHLNVSAGRLVRWLRAKHRVHADADGLLGPNERKTKLRRKARRAKLLGTMGTDDADDGIRTGWICVNLGTIDRSGTESTVIGDDGRVSGFGVSHAGLRTIIFQIMTEGRRAEMGLETLWTQALDRCLSPSTSGSINGDKTVQARVKPERELHPVEKAMLGNIHRPSGLSGGRNGQYSRGGQPNQARFYSTQQPLEPSTTEVDLLSTSSPTELARMLTYDAHQKQRLLKLLQAQLEEMDSTAAQLALSTGFDGSTGIKTPFTELLHLAMETLPPTRTWECRLSIQYKATTSGLQGPIVWLDRVALLVGELRMYAIKATRHQYLQLLTCIFRSSGDEATVVNMGLDVINTMHQRNESILASDIIVSIIEGAAMGDKTRARDITARLEKLLFRADAPYMNMDEQLLKRLMTAYARQGNWDGVWNAWGVPARNLRPRSADLYVHIFQLACASESRRGRCAQVLRRCIPEANSEDPPVLANITLRQTALQCIEITEPRAREFAELPEDAQGQLARLRQREFAKLFRLINLD</sequence>
<keyword evidence="4 8" id="KW-0999">Mitochondrion inner membrane</keyword>
<evidence type="ECO:0000256" key="8">
    <source>
        <dbReference type="RuleBase" id="RU367062"/>
    </source>
</evidence>
<organism evidence="11 12">
    <name type="scientific">Xylaria arbuscula</name>
    <dbReference type="NCBI Taxonomy" id="114810"/>
    <lineage>
        <taxon>Eukaryota</taxon>
        <taxon>Fungi</taxon>
        <taxon>Dikarya</taxon>
        <taxon>Ascomycota</taxon>
        <taxon>Pezizomycotina</taxon>
        <taxon>Sordariomycetes</taxon>
        <taxon>Xylariomycetidae</taxon>
        <taxon>Xylariales</taxon>
        <taxon>Xylariaceae</taxon>
        <taxon>Xylaria</taxon>
    </lineage>
</organism>
<comment type="subcellular location">
    <subcellularLocation>
        <location evidence="2 8">Mitochondrion inner membrane</location>
        <topology evidence="2 8">Peripheral membrane protein</topology>
        <orientation evidence="2 8">Matrix side</orientation>
    </subcellularLocation>
</comment>
<dbReference type="InterPro" id="IPR043519">
    <property type="entry name" value="NT_sf"/>
</dbReference>
<dbReference type="PANTHER" id="PTHR28087">
    <property type="entry name" value="ATPASE SYNTHESIS PROTEIN 25, MITOCHONDRIAL"/>
    <property type="match status" value="1"/>
</dbReference>
<evidence type="ECO:0000256" key="5">
    <source>
        <dbReference type="ARBA" id="ARBA00022946"/>
    </source>
</evidence>
<keyword evidence="7 8" id="KW-0472">Membrane</keyword>
<dbReference type="PANTHER" id="PTHR28087:SF1">
    <property type="entry name" value="ATPASE SYNTHESIS PROTEIN 25, MITOCHONDRIAL"/>
    <property type="match status" value="1"/>
</dbReference>
<feature type="coiled-coil region" evidence="9">
    <location>
        <begin position="254"/>
        <end position="281"/>
    </location>
</feature>
<dbReference type="Gene3D" id="3.30.460.10">
    <property type="entry name" value="Beta Polymerase, domain 2"/>
    <property type="match status" value="1"/>
</dbReference>
<evidence type="ECO:0000256" key="10">
    <source>
        <dbReference type="SAM" id="MobiDB-lite"/>
    </source>
</evidence>
<evidence type="ECO:0000256" key="7">
    <source>
        <dbReference type="ARBA" id="ARBA00023136"/>
    </source>
</evidence>
<evidence type="ECO:0000256" key="6">
    <source>
        <dbReference type="ARBA" id="ARBA00023128"/>
    </source>
</evidence>
<comment type="caution">
    <text evidence="11">The sequence shown here is derived from an EMBL/GenBank/DDBJ whole genome shotgun (WGS) entry which is preliminary data.</text>
</comment>
<dbReference type="EMBL" id="JANPWZ010003575">
    <property type="protein sequence ID" value="KAJ3552062.1"/>
    <property type="molecule type" value="Genomic_DNA"/>
</dbReference>
<gene>
    <name evidence="11" type="ORF">NPX13_g11207</name>
</gene>
<accession>A0A9W8N3C2</accession>
<evidence type="ECO:0000313" key="12">
    <source>
        <dbReference type="Proteomes" id="UP001148614"/>
    </source>
</evidence>
<reference evidence="11" key="1">
    <citation type="submission" date="2022-07" db="EMBL/GenBank/DDBJ databases">
        <title>Genome Sequence of Xylaria arbuscula.</title>
        <authorList>
            <person name="Buettner E."/>
        </authorList>
    </citation>
    <scope>NUCLEOTIDE SEQUENCE</scope>
    <source>
        <strain evidence="11">VT107</strain>
    </source>
</reference>
<evidence type="ECO:0000256" key="3">
    <source>
        <dbReference type="ARBA" id="ARBA00010787"/>
    </source>
</evidence>
<feature type="region of interest" description="Disordered" evidence="10">
    <location>
        <begin position="195"/>
        <end position="219"/>
    </location>
</feature>
<dbReference type="VEuPathDB" id="FungiDB:F4678DRAFT_343304"/>
<dbReference type="GO" id="GO:0048255">
    <property type="term" value="P:mRNA stabilization"/>
    <property type="evidence" value="ECO:0007669"/>
    <property type="project" value="TreeGrafter"/>
</dbReference>
<dbReference type="Proteomes" id="UP001148614">
    <property type="component" value="Unassembled WGS sequence"/>
</dbReference>
<evidence type="ECO:0000256" key="1">
    <source>
        <dbReference type="ARBA" id="ARBA00003470"/>
    </source>
</evidence>
<dbReference type="GO" id="GO:0140053">
    <property type="term" value="P:mitochondrial gene expression"/>
    <property type="evidence" value="ECO:0007669"/>
    <property type="project" value="UniProtKB-UniRule"/>
</dbReference>
<dbReference type="InterPro" id="IPR040152">
    <property type="entry name" value="Atp25"/>
</dbReference>
<feature type="compositionally biased region" description="Polar residues" evidence="10">
    <location>
        <begin position="208"/>
        <end position="219"/>
    </location>
</feature>
<protein>
    <recommendedName>
        <fullName evidence="8">ATPase synthesis protein 25</fullName>
    </recommendedName>
</protein>
<comment type="function">
    <text evidence="8">Mitochondrial mRNA stabilization factor.</text>
</comment>
<dbReference type="AlphaFoldDB" id="A0A9W8N3C2"/>
<proteinExistence type="inferred from homology"/>
<keyword evidence="9" id="KW-0175">Coiled coil</keyword>
<keyword evidence="5 8" id="KW-0809">Transit peptide</keyword>
<keyword evidence="12" id="KW-1185">Reference proteome</keyword>
<dbReference type="GO" id="GO:0005743">
    <property type="term" value="C:mitochondrial inner membrane"/>
    <property type="evidence" value="ECO:0007669"/>
    <property type="project" value="UniProtKB-SubCell"/>
</dbReference>
<comment type="similarity">
    <text evidence="3 8">Belongs to the ATP25 family.</text>
</comment>
<evidence type="ECO:0000313" key="11">
    <source>
        <dbReference type="EMBL" id="KAJ3552062.1"/>
    </source>
</evidence>
<keyword evidence="6 8" id="KW-0496">Mitochondrion</keyword>
<evidence type="ECO:0000256" key="2">
    <source>
        <dbReference type="ARBA" id="ARBA00004443"/>
    </source>
</evidence>
<evidence type="ECO:0000256" key="9">
    <source>
        <dbReference type="SAM" id="Coils"/>
    </source>
</evidence>